<evidence type="ECO:0000313" key="2">
    <source>
        <dbReference type="EMBL" id="MDR6532200.1"/>
    </source>
</evidence>
<name>A0ABU1N289_9CAUL</name>
<accession>A0ABU1N289</accession>
<feature type="region of interest" description="Disordered" evidence="1">
    <location>
        <begin position="38"/>
        <end position="61"/>
    </location>
</feature>
<protein>
    <submittedName>
        <fullName evidence="2">Uncharacterized protein</fullName>
    </submittedName>
</protein>
<reference evidence="2 3" key="1">
    <citation type="submission" date="2023-07" db="EMBL/GenBank/DDBJ databases">
        <title>Sorghum-associated microbial communities from plants grown in Nebraska, USA.</title>
        <authorList>
            <person name="Schachtman D."/>
        </authorList>
    </citation>
    <scope>NUCLEOTIDE SEQUENCE [LARGE SCALE GENOMIC DNA]</scope>
    <source>
        <strain evidence="2 3">DS2154</strain>
    </source>
</reference>
<organism evidence="2 3">
    <name type="scientific">Caulobacter rhizosphaerae</name>
    <dbReference type="NCBI Taxonomy" id="2010972"/>
    <lineage>
        <taxon>Bacteria</taxon>
        <taxon>Pseudomonadati</taxon>
        <taxon>Pseudomonadota</taxon>
        <taxon>Alphaproteobacteria</taxon>
        <taxon>Caulobacterales</taxon>
        <taxon>Caulobacteraceae</taxon>
        <taxon>Caulobacter</taxon>
    </lineage>
</organism>
<keyword evidence="3" id="KW-1185">Reference proteome</keyword>
<sequence length="194" mass="19742">MRELTMAELELVSGGLETVDGDGIWDGVDGGGDGGWDGWWDGGQDGGDGGGGGGGHSSASFGVTDANTSDLQSLNAALAYLDGSPLAQAVLNDAMAKGAVIHIVHNGDDHAEIGGDEVWWDPSVGLRTSSGATQSAALNLIHDLSHLFGSAADPNEEQRVIANFETPIANALGEPTRADGSGVHVVTPNPTYHT</sequence>
<proteinExistence type="predicted"/>
<gene>
    <name evidence="2" type="ORF">J2800_002956</name>
</gene>
<dbReference type="EMBL" id="JAVDRL010000008">
    <property type="protein sequence ID" value="MDR6532200.1"/>
    <property type="molecule type" value="Genomic_DNA"/>
</dbReference>
<feature type="compositionally biased region" description="Gly residues" evidence="1">
    <location>
        <begin position="38"/>
        <end position="56"/>
    </location>
</feature>
<dbReference type="Proteomes" id="UP001262754">
    <property type="component" value="Unassembled WGS sequence"/>
</dbReference>
<evidence type="ECO:0000313" key="3">
    <source>
        <dbReference type="Proteomes" id="UP001262754"/>
    </source>
</evidence>
<dbReference type="RefSeq" id="WP_310032616.1">
    <property type="nucleotide sequence ID" value="NZ_JAVDRL010000008.1"/>
</dbReference>
<evidence type="ECO:0000256" key="1">
    <source>
        <dbReference type="SAM" id="MobiDB-lite"/>
    </source>
</evidence>
<comment type="caution">
    <text evidence="2">The sequence shown here is derived from an EMBL/GenBank/DDBJ whole genome shotgun (WGS) entry which is preliminary data.</text>
</comment>